<reference evidence="1 2" key="1">
    <citation type="journal article" date="2008" name="FEMS Yeast Res.">
        <title>Comparative genome analysis of a Saccharomyces cerevisiae wine strain.</title>
        <authorList>
            <person name="Borneman A.R."/>
            <person name="Forgan A.H."/>
            <person name="Pretorius I.S."/>
            <person name="Chambers P.J."/>
        </authorList>
    </citation>
    <scope>NUCLEOTIDE SEQUENCE [LARGE SCALE GENOMIC DNA]</scope>
    <source>
        <strain evidence="1 2">AWRI1631</strain>
    </source>
</reference>
<proteinExistence type="predicted"/>
<dbReference type="AlphaFoldDB" id="B5VRU2"/>
<evidence type="ECO:0000313" key="2">
    <source>
        <dbReference type="Proteomes" id="UP000008988"/>
    </source>
</evidence>
<evidence type="ECO:0000313" key="1">
    <source>
        <dbReference type="EMBL" id="EDZ69354.1"/>
    </source>
</evidence>
<organism evidence="1 2">
    <name type="scientific">Saccharomyces cerevisiae (strain AWRI1631)</name>
    <name type="common">Baker's yeast</name>
    <dbReference type="NCBI Taxonomy" id="545124"/>
    <lineage>
        <taxon>Eukaryota</taxon>
        <taxon>Fungi</taxon>
        <taxon>Dikarya</taxon>
        <taxon>Ascomycota</taxon>
        <taxon>Saccharomycotina</taxon>
        <taxon>Saccharomycetes</taxon>
        <taxon>Saccharomycetales</taxon>
        <taxon>Saccharomycetaceae</taxon>
        <taxon>Saccharomyces</taxon>
    </lineage>
</organism>
<accession>B5VRU2</accession>
<protein>
    <submittedName>
        <fullName evidence="1">Uncharacterized protein</fullName>
    </submittedName>
</protein>
<name>B5VRU2_YEAS6</name>
<sequence>MITALMYFSSKLGKASFNSCNIGFSLDGSSSDFLLAGKGGFSSSSSFASSAGVTTSSSSIPEDLFTFSSTLGVPSLAEVSLSFFPSEFRSTSVVFEISSLIDSGTLLFSRREESLIPSFSSMILIWQYRFAGGGYLTSLKLFI</sequence>
<comment type="caution">
    <text evidence="1">The sequence shown here is derived from an EMBL/GenBank/DDBJ whole genome shotgun (WGS) entry which is preliminary data.</text>
</comment>
<dbReference type="EMBL" id="ABSV01002136">
    <property type="protein sequence ID" value="EDZ69354.1"/>
    <property type="molecule type" value="Genomic_DNA"/>
</dbReference>
<dbReference type="Proteomes" id="UP000008988">
    <property type="component" value="Unassembled WGS sequence"/>
</dbReference>
<gene>
    <name evidence="1" type="ORF">AWRI1631_152040</name>
</gene>